<name>A0ACC0WQK7_9STRA</name>
<accession>A0ACC0WQK7</accession>
<reference evidence="1 2" key="1">
    <citation type="journal article" date="2022" name="bioRxiv">
        <title>The genome of the oomycete Peronosclerospora sorghi, a cosmopolitan pathogen of maize and sorghum, is inflated with dispersed pseudogenes.</title>
        <authorList>
            <person name="Fletcher K."/>
            <person name="Martin F."/>
            <person name="Isakeit T."/>
            <person name="Cavanaugh K."/>
            <person name="Magill C."/>
            <person name="Michelmore R."/>
        </authorList>
    </citation>
    <scope>NUCLEOTIDE SEQUENCE [LARGE SCALE GENOMIC DNA]</scope>
    <source>
        <strain evidence="1">P6</strain>
    </source>
</reference>
<gene>
    <name evidence="1" type="ORF">PsorP6_000060</name>
</gene>
<evidence type="ECO:0000313" key="2">
    <source>
        <dbReference type="Proteomes" id="UP001163321"/>
    </source>
</evidence>
<proteinExistence type="predicted"/>
<keyword evidence="2" id="KW-1185">Reference proteome</keyword>
<evidence type="ECO:0000313" key="1">
    <source>
        <dbReference type="EMBL" id="KAI9920591.1"/>
    </source>
</evidence>
<sequence length="465" mass="51841">MAQNNLHGILADDMRLGKTLQTLAEKERIKQCLVLRFVHQLSFLTCSKKPSDISPASLHRLSTSRSAYEQNALHNGHGIPISEQGPTLILTTYSILRADPVLGKRQPRLCGVGQAQLIRNPTTASRIYGLCLNFYSRVLGRLCSLSSRVYASYNQIQGTKCDDETVGGGSHCNRALPSESLAFYLRRTKDQVLKELPPKIIPNILLPLSSLQRRLYVLASSRESIRTSTAAKRGDEHGETKPLTNVLTNLQLLRKICNHPALAVDDTICRCSGKLTGLRDLLVECCDVAAWARGAFRGAASYTYYFDDTNFSPHRCLVFAHLQQPIDLTEQMLKYALPGVTYRRLDGQTPPSKRTDIVQHYNADPSIDVLLLTTAVGGLGLTLTGADTVIFIDHSWNPFVDLQAMDRAHRIGKKRTVRVFRLIMEETLEEHILNIQEYKEQLASTVVQKIDASTGMSSNKKDILN</sequence>
<dbReference type="EMBL" id="CM047580">
    <property type="protein sequence ID" value="KAI9920591.1"/>
    <property type="molecule type" value="Genomic_DNA"/>
</dbReference>
<protein>
    <submittedName>
        <fullName evidence="1">Uncharacterized protein</fullName>
    </submittedName>
</protein>
<organism evidence="1 2">
    <name type="scientific">Peronosclerospora sorghi</name>
    <dbReference type="NCBI Taxonomy" id="230839"/>
    <lineage>
        <taxon>Eukaryota</taxon>
        <taxon>Sar</taxon>
        <taxon>Stramenopiles</taxon>
        <taxon>Oomycota</taxon>
        <taxon>Peronosporomycetes</taxon>
        <taxon>Peronosporales</taxon>
        <taxon>Peronosporaceae</taxon>
        <taxon>Peronosclerospora</taxon>
    </lineage>
</organism>
<dbReference type="Proteomes" id="UP001163321">
    <property type="component" value="Chromosome 1"/>
</dbReference>
<comment type="caution">
    <text evidence="1">The sequence shown here is derived from an EMBL/GenBank/DDBJ whole genome shotgun (WGS) entry which is preliminary data.</text>
</comment>